<dbReference type="Proteomes" id="UP000239560">
    <property type="component" value="Unassembled WGS sequence"/>
</dbReference>
<dbReference type="EMBL" id="LCTV02000001">
    <property type="protein sequence ID" value="PRQ77768.1"/>
    <property type="molecule type" value="Genomic_DNA"/>
</dbReference>
<evidence type="ECO:0000313" key="3">
    <source>
        <dbReference type="EMBL" id="PRQ77768.1"/>
    </source>
</evidence>
<dbReference type="Proteomes" id="UP000199069">
    <property type="component" value="Unassembled WGS sequence"/>
</dbReference>
<protein>
    <submittedName>
        <fullName evidence="2 3">Serine/arginine repetitive matrix protein 2</fullName>
    </submittedName>
</protein>
<proteinExistence type="predicted"/>
<evidence type="ECO:0000313" key="5">
    <source>
        <dbReference type="Proteomes" id="UP000239560"/>
    </source>
</evidence>
<feature type="region of interest" description="Disordered" evidence="1">
    <location>
        <begin position="270"/>
        <end position="303"/>
    </location>
</feature>
<evidence type="ECO:0000256" key="1">
    <source>
        <dbReference type="SAM" id="MobiDB-lite"/>
    </source>
</evidence>
<dbReference type="OrthoDB" id="2519321at2759"/>
<reference evidence="2 4" key="1">
    <citation type="submission" date="2015-07" db="EMBL/GenBank/DDBJ databases">
        <authorList>
            <person name="Cajimat M.N.B."/>
            <person name="Milazzo M.L."/>
            <person name="Fulhorst C.F."/>
        </authorList>
    </citation>
    <scope>NUCLEOTIDE SEQUENCE [LARGE SCALE GENOMIC DNA]</scope>
    <source>
        <strain evidence="2">Single colony</strain>
    </source>
</reference>
<sequence>MPVTRTFTLVACDGQRFQIDPALLVKHSSIFADMLSTVHEISPDAEQERALTEDAETVAAFVEALTDKREPDTSGAWIALYRMVDKYDCPELLPMLQLGGWWCCQTDPYLAYSVGILMRDPQLAWAASRYCRKYGPKFGQPIKPGPAFEALPAVAQTLLLDHLAYKAAIVCHILSWLKLDPSNLYTCHKRGCGASNLCQSLTSRILKLQPDDVDQLRVLLGEAEAEKQMCRHCWYHVGLTVDKVEEIWKKVHEKLRRRFEGSLETYFARDRKPSSGMSEAEARNERMTGGICSQGLGNGLEPQ</sequence>
<reference evidence="3 5" key="2">
    <citation type="journal article" date="2018" name="Elife">
        <title>Functional genomics of lipid metabolism in the oleaginous yeast Rhodosporidium toruloides.</title>
        <authorList>
            <person name="Coradetti S.T."/>
            <person name="Pinel D."/>
            <person name="Geiselman G."/>
            <person name="Ito M."/>
            <person name="Mondo S."/>
            <person name="Reilly M.C."/>
            <person name="Cheng Y.F."/>
            <person name="Bauer S."/>
            <person name="Grigoriev I."/>
            <person name="Gladden J.M."/>
            <person name="Simmons B.A."/>
            <person name="Brem R."/>
            <person name="Arkin A.P."/>
            <person name="Skerker J.M."/>
        </authorList>
    </citation>
    <scope>NUCLEOTIDE SEQUENCE [LARGE SCALE GENOMIC DNA]</scope>
    <source>
        <strain evidence="3 5">NBRC 0880</strain>
    </source>
</reference>
<evidence type="ECO:0000313" key="2">
    <source>
        <dbReference type="EMBL" id="CTR04554.1"/>
    </source>
</evidence>
<name>A0A0K3C4K0_RHOTO</name>
<dbReference type="AlphaFoldDB" id="A0A0K3C4K0"/>
<evidence type="ECO:0000313" key="4">
    <source>
        <dbReference type="Proteomes" id="UP000199069"/>
    </source>
</evidence>
<accession>A0A0K3C4K0</accession>
<gene>
    <name evidence="2" type="primary">FGENESH: predicted gene_1.415</name>
    <name evidence="3" type="ORF">AAT19DRAFT_8836</name>
    <name evidence="2" type="ORF">BN2166_0004150</name>
</gene>
<dbReference type="EMBL" id="CWKI01000001">
    <property type="protein sequence ID" value="CTR04554.1"/>
    <property type="molecule type" value="Genomic_DNA"/>
</dbReference>
<organism evidence="2 4">
    <name type="scientific">Rhodotorula toruloides</name>
    <name type="common">Yeast</name>
    <name type="synonym">Rhodosporidium toruloides</name>
    <dbReference type="NCBI Taxonomy" id="5286"/>
    <lineage>
        <taxon>Eukaryota</taxon>
        <taxon>Fungi</taxon>
        <taxon>Dikarya</taxon>
        <taxon>Basidiomycota</taxon>
        <taxon>Pucciniomycotina</taxon>
        <taxon>Microbotryomycetes</taxon>
        <taxon>Sporidiobolales</taxon>
        <taxon>Sporidiobolaceae</taxon>
        <taxon>Rhodotorula</taxon>
    </lineage>
</organism>
<keyword evidence="4" id="KW-1185">Reference proteome</keyword>